<dbReference type="EMBL" id="JBHTKA010000004">
    <property type="protein sequence ID" value="MFD1000359.1"/>
    <property type="molecule type" value="Genomic_DNA"/>
</dbReference>
<sequence>MGVLRIEGRVKIAQFWPHGSADADTTQIEVDVTKDSFSFAADDKTFRKTKVYHDSYVIGRGGRKDVIKYSKRQDVHKISVRLQGVDAPELHYKAPPLPREESISDKERERYNGINDDFCQAFAENAAFALGTFLQRKTNGSKDEIKVIFYSKNIERPSDALDTYGRFVGNIMVGKVDINLWLAKEGWVVPTFYTSMTEEEINDVKAATVKGKSKKRVWGVNVTYDCSIEKKRLYRDPPCEYIAGSDLGKVLVPKLFRRTVNYHIEKGAKVFTGSISDYMIKKGQSDVFYDLDEFFEQGVTASTPYRISDFISKKTFGKKIDQIVFGEGPSTLKSNKSNKKIVEF</sequence>
<proteinExistence type="predicted"/>
<dbReference type="RefSeq" id="WP_377579768.1">
    <property type="nucleotide sequence ID" value="NZ_JBHTKA010000004.1"/>
</dbReference>
<dbReference type="Proteomes" id="UP001597112">
    <property type="component" value="Unassembled WGS sequence"/>
</dbReference>
<organism evidence="2 3">
    <name type="scientific">Ohtaekwangia kribbensis</name>
    <dbReference type="NCBI Taxonomy" id="688913"/>
    <lineage>
        <taxon>Bacteria</taxon>
        <taxon>Pseudomonadati</taxon>
        <taxon>Bacteroidota</taxon>
        <taxon>Cytophagia</taxon>
        <taxon>Cytophagales</taxon>
        <taxon>Fulvivirgaceae</taxon>
        <taxon>Ohtaekwangia</taxon>
    </lineage>
</organism>
<dbReference type="SUPFAM" id="SSF50199">
    <property type="entry name" value="Staphylococcal nuclease"/>
    <property type="match status" value="1"/>
</dbReference>
<reference evidence="3" key="1">
    <citation type="journal article" date="2019" name="Int. J. Syst. Evol. Microbiol.">
        <title>The Global Catalogue of Microorganisms (GCM) 10K type strain sequencing project: providing services to taxonomists for standard genome sequencing and annotation.</title>
        <authorList>
            <consortium name="The Broad Institute Genomics Platform"/>
            <consortium name="The Broad Institute Genome Sequencing Center for Infectious Disease"/>
            <person name="Wu L."/>
            <person name="Ma J."/>
        </authorList>
    </citation>
    <scope>NUCLEOTIDE SEQUENCE [LARGE SCALE GENOMIC DNA]</scope>
    <source>
        <strain evidence="3">CCUG 58938</strain>
    </source>
</reference>
<dbReference type="Gene3D" id="2.40.50.90">
    <property type="match status" value="1"/>
</dbReference>
<dbReference type="InterPro" id="IPR016071">
    <property type="entry name" value="Staphylococal_nuclease_OB-fold"/>
</dbReference>
<feature type="domain" description="TNase-like" evidence="1">
    <location>
        <begin position="80"/>
        <end position="216"/>
    </location>
</feature>
<keyword evidence="3" id="KW-1185">Reference proteome</keyword>
<evidence type="ECO:0000313" key="2">
    <source>
        <dbReference type="EMBL" id="MFD1000359.1"/>
    </source>
</evidence>
<protein>
    <submittedName>
        <fullName evidence="2">Thermonuclease family protein</fullName>
    </submittedName>
</protein>
<dbReference type="Pfam" id="PF00565">
    <property type="entry name" value="SNase"/>
    <property type="match status" value="1"/>
</dbReference>
<evidence type="ECO:0000259" key="1">
    <source>
        <dbReference type="Pfam" id="PF00565"/>
    </source>
</evidence>
<gene>
    <name evidence="2" type="ORF">ACFQ21_13635</name>
</gene>
<dbReference type="InterPro" id="IPR035437">
    <property type="entry name" value="SNase_OB-fold_sf"/>
</dbReference>
<comment type="caution">
    <text evidence="2">The sequence shown here is derived from an EMBL/GenBank/DDBJ whole genome shotgun (WGS) entry which is preliminary data.</text>
</comment>
<accession>A0ABW3K451</accession>
<evidence type="ECO:0000313" key="3">
    <source>
        <dbReference type="Proteomes" id="UP001597112"/>
    </source>
</evidence>
<name>A0ABW3K451_9BACT</name>